<accession>A0A9X5B4K8</accession>
<name>A0A9X5B4K8_9GAMM</name>
<dbReference type="RefSeq" id="WP_160897670.1">
    <property type="nucleotide sequence ID" value="NZ_WMEX01000001.1"/>
</dbReference>
<proteinExistence type="predicted"/>
<organism evidence="1 2">
    <name type="scientific">Vreelandella halophila</name>
    <dbReference type="NCBI Taxonomy" id="86177"/>
    <lineage>
        <taxon>Bacteria</taxon>
        <taxon>Pseudomonadati</taxon>
        <taxon>Pseudomonadota</taxon>
        <taxon>Gammaproteobacteria</taxon>
        <taxon>Oceanospirillales</taxon>
        <taxon>Halomonadaceae</taxon>
        <taxon>Vreelandella</taxon>
    </lineage>
</organism>
<dbReference type="OrthoDB" id="6367143at2"/>
<comment type="caution">
    <text evidence="1">The sequence shown here is derived from an EMBL/GenBank/DDBJ whole genome shotgun (WGS) entry which is preliminary data.</text>
</comment>
<reference evidence="1 2" key="1">
    <citation type="submission" date="2019-11" db="EMBL/GenBank/DDBJ databases">
        <title>Genome sequences of 17 halophilic strains isolated from different environments.</title>
        <authorList>
            <person name="Furrow R.E."/>
        </authorList>
    </citation>
    <scope>NUCLEOTIDE SEQUENCE [LARGE SCALE GENOMIC DNA]</scope>
    <source>
        <strain evidence="1 2">22507_15_FS</strain>
    </source>
</reference>
<dbReference type="Proteomes" id="UP000460751">
    <property type="component" value="Unassembled WGS sequence"/>
</dbReference>
<protein>
    <submittedName>
        <fullName evidence="1">Uncharacterized protein</fullName>
    </submittedName>
</protein>
<evidence type="ECO:0000313" key="1">
    <source>
        <dbReference type="EMBL" id="MYL25167.1"/>
    </source>
</evidence>
<evidence type="ECO:0000313" key="2">
    <source>
        <dbReference type="Proteomes" id="UP000460751"/>
    </source>
</evidence>
<dbReference type="EMBL" id="WMEX01000001">
    <property type="protein sequence ID" value="MYL25167.1"/>
    <property type="molecule type" value="Genomic_DNA"/>
</dbReference>
<dbReference type="AlphaFoldDB" id="A0A9X5B4K8"/>
<keyword evidence="2" id="KW-1185">Reference proteome</keyword>
<gene>
    <name evidence="1" type="ORF">GLW01_00015</name>
</gene>
<sequence length="117" mass="13248">MSEQVEIKDRDRTYVRKVIGAFINEGMAARISPINEDVVRVVGQMVAESRDCSEWMDYVPKPVAPVGARPGIKWSLKQIRKIGSELVKSDEKHKFTCSSVSALKFRTRLEEAQHGML</sequence>